<keyword evidence="10" id="KW-1185">Reference proteome</keyword>
<evidence type="ECO:0000256" key="4">
    <source>
        <dbReference type="ARBA" id="ARBA00022989"/>
    </source>
</evidence>
<accession>A0ABQ8HLZ9</accession>
<gene>
    <name evidence="9" type="ORF">JRO89_XS09G0198300</name>
</gene>
<evidence type="ECO:0000313" key="10">
    <source>
        <dbReference type="Proteomes" id="UP000827721"/>
    </source>
</evidence>
<organism evidence="9 10">
    <name type="scientific">Xanthoceras sorbifolium</name>
    <dbReference type="NCBI Taxonomy" id="99658"/>
    <lineage>
        <taxon>Eukaryota</taxon>
        <taxon>Viridiplantae</taxon>
        <taxon>Streptophyta</taxon>
        <taxon>Embryophyta</taxon>
        <taxon>Tracheophyta</taxon>
        <taxon>Spermatophyta</taxon>
        <taxon>Magnoliopsida</taxon>
        <taxon>eudicotyledons</taxon>
        <taxon>Gunneridae</taxon>
        <taxon>Pentapetalae</taxon>
        <taxon>rosids</taxon>
        <taxon>malvids</taxon>
        <taxon>Sapindales</taxon>
        <taxon>Sapindaceae</taxon>
        <taxon>Xanthoceroideae</taxon>
        <taxon>Xanthoceras</taxon>
    </lineage>
</organism>
<dbReference type="SUPFAM" id="SSF52058">
    <property type="entry name" value="L domain-like"/>
    <property type="match status" value="1"/>
</dbReference>
<sequence length="781" mass="86439">MSSSFSGLQPGNASLYLTESKLNSCNVGCTNSVANTVSKSVVDTVKNSTTVNKSDALLNGPVLSLSSPTVTALVSSVLPSGPASAFVLPTIPVSCSCIVVELNQPTAVDTPVPVFSLALAFYSVHAILARRRKRLAMEIFKHLIFAFLHIIALTDLVRAQSQSGFISIDCGLPENSTYTDKETGIQYTSDAKFTESGVNRKISSEYYNKTTLEQPFLTLRSFPEGIRNCYTIKPARGNSKLLIRASFMYGNYDGLSKVPRFELLLGADVWDSVELANASTIVTKEILHVPQTNYVYVCLLNTGLGTPFMSSLELRPLKNSSYKTESGSLLLYLRLDLGSKSNKTIRYKDDIYDRIWSSYSRPDWTSISTSLPVNPDSGYQQPSAVMSTAVIPACSDSLTLSWKTCNGFQYYVYMHFSELQPQINNQTRQIYIYANGKSWYNGPRFLYYLSAKTVFSSSPMSNLEFSINKTEESSLPPMLNAIEIYQLKEFPQLLTNQTDVDAIMSIKKRYGVKRSNWQGDPCVPKVHLWQGLNCSYNDYNTPRIISLNLSSSGISGEILPYISSLATLESLDLSNNSLRGPVPDFLSQLAYLKVLNLTGNKLKGLVPAELIKKRDNGLLTLSVDRNPDLYPSTSPRKKKNIVVPILASSVAVSALISALSIIWNLKMRNQALEAALTITWNLKTRNQENFERIIGRGGFGTVYHGNLDDSQVAVKMLSSSSIQGYKEFQAEFYTYEENSSADVSSWEGRLQIATEAAQDDRGLLLLVTADKSVQRFVDTSE</sequence>
<dbReference type="InterPro" id="IPR011009">
    <property type="entry name" value="Kinase-like_dom_sf"/>
</dbReference>
<evidence type="ECO:0000256" key="3">
    <source>
        <dbReference type="ARBA" id="ARBA00022729"/>
    </source>
</evidence>
<evidence type="ECO:0000256" key="1">
    <source>
        <dbReference type="ARBA" id="ARBA00004167"/>
    </source>
</evidence>
<feature type="domain" description="Malectin-like" evidence="8">
    <location>
        <begin position="168"/>
        <end position="486"/>
    </location>
</feature>
<name>A0ABQ8HLZ9_9ROSI</name>
<evidence type="ECO:0000256" key="7">
    <source>
        <dbReference type="SAM" id="Phobius"/>
    </source>
</evidence>
<evidence type="ECO:0000256" key="6">
    <source>
        <dbReference type="PROSITE-ProRule" id="PRU10141"/>
    </source>
</evidence>
<dbReference type="Pfam" id="PF00560">
    <property type="entry name" value="LRR_1"/>
    <property type="match status" value="1"/>
</dbReference>
<dbReference type="PANTHER" id="PTHR45631">
    <property type="entry name" value="OS07G0107800 PROTEIN-RELATED"/>
    <property type="match status" value="1"/>
</dbReference>
<dbReference type="InterPro" id="IPR032675">
    <property type="entry name" value="LRR_dom_sf"/>
</dbReference>
<comment type="subcellular location">
    <subcellularLocation>
        <location evidence="1">Membrane</location>
        <topology evidence="1">Single-pass membrane protein</topology>
    </subcellularLocation>
</comment>
<comment type="caution">
    <text evidence="9">The sequence shown here is derived from an EMBL/GenBank/DDBJ whole genome shotgun (WGS) entry which is preliminary data.</text>
</comment>
<keyword evidence="3" id="KW-0732">Signal</keyword>
<proteinExistence type="predicted"/>
<dbReference type="Proteomes" id="UP000827721">
    <property type="component" value="Unassembled WGS sequence"/>
</dbReference>
<dbReference type="Gene3D" id="3.30.200.20">
    <property type="entry name" value="Phosphorylase Kinase, domain 1"/>
    <property type="match status" value="1"/>
</dbReference>
<evidence type="ECO:0000313" key="9">
    <source>
        <dbReference type="EMBL" id="KAH7565375.1"/>
    </source>
</evidence>
<dbReference type="PROSITE" id="PS00107">
    <property type="entry name" value="PROTEIN_KINASE_ATP"/>
    <property type="match status" value="1"/>
</dbReference>
<dbReference type="Gene3D" id="3.80.10.10">
    <property type="entry name" value="Ribonuclease Inhibitor"/>
    <property type="match status" value="1"/>
</dbReference>
<feature type="transmembrane region" description="Helical" evidence="7">
    <location>
        <begin position="641"/>
        <end position="663"/>
    </location>
</feature>
<keyword evidence="2 7" id="KW-0812">Transmembrane</keyword>
<evidence type="ECO:0000256" key="2">
    <source>
        <dbReference type="ARBA" id="ARBA00022692"/>
    </source>
</evidence>
<evidence type="ECO:0000256" key="5">
    <source>
        <dbReference type="ARBA" id="ARBA00023136"/>
    </source>
</evidence>
<dbReference type="Pfam" id="PF12819">
    <property type="entry name" value="Malectin_like"/>
    <property type="match status" value="1"/>
</dbReference>
<dbReference type="InterPro" id="IPR001611">
    <property type="entry name" value="Leu-rich_rpt"/>
</dbReference>
<dbReference type="InterPro" id="IPR024788">
    <property type="entry name" value="Malectin-like_Carb-bd_dom"/>
</dbReference>
<keyword evidence="6" id="KW-0547">Nucleotide-binding</keyword>
<dbReference type="EMBL" id="JAFEMO010000009">
    <property type="protein sequence ID" value="KAH7565375.1"/>
    <property type="molecule type" value="Genomic_DNA"/>
</dbReference>
<keyword evidence="6" id="KW-0067">ATP-binding</keyword>
<keyword evidence="4 7" id="KW-1133">Transmembrane helix</keyword>
<protein>
    <recommendedName>
        <fullName evidence="8">Malectin-like domain-containing protein</fullName>
    </recommendedName>
</protein>
<evidence type="ECO:0000259" key="8">
    <source>
        <dbReference type="Pfam" id="PF12819"/>
    </source>
</evidence>
<feature type="binding site" evidence="6">
    <location>
        <position position="715"/>
    </location>
    <ligand>
        <name>ATP</name>
        <dbReference type="ChEBI" id="CHEBI:30616"/>
    </ligand>
</feature>
<dbReference type="SUPFAM" id="SSF56112">
    <property type="entry name" value="Protein kinase-like (PK-like)"/>
    <property type="match status" value="1"/>
</dbReference>
<reference evidence="9 10" key="1">
    <citation type="submission" date="2021-02" db="EMBL/GenBank/DDBJ databases">
        <title>Plant Genome Project.</title>
        <authorList>
            <person name="Zhang R.-G."/>
        </authorList>
    </citation>
    <scope>NUCLEOTIDE SEQUENCE [LARGE SCALE GENOMIC DNA]</scope>
    <source>
        <tissue evidence="9">Leaves</tissue>
    </source>
</reference>
<dbReference type="PANTHER" id="PTHR45631:SF197">
    <property type="entry name" value="TYROSINE KINASE FAMILY PROTEIN"/>
    <property type="match status" value="1"/>
</dbReference>
<keyword evidence="5 7" id="KW-0472">Membrane</keyword>
<dbReference type="InterPro" id="IPR017441">
    <property type="entry name" value="Protein_kinase_ATP_BS"/>
</dbReference>